<feature type="compositionally biased region" description="Basic residues" evidence="3">
    <location>
        <begin position="1197"/>
        <end position="1208"/>
    </location>
</feature>
<feature type="compositionally biased region" description="Basic and acidic residues" evidence="3">
    <location>
        <begin position="134"/>
        <end position="150"/>
    </location>
</feature>
<reference evidence="6 7" key="1">
    <citation type="submission" date="2014-11" db="EMBL/GenBank/DDBJ databases">
        <authorList>
            <person name="Zhu J."/>
            <person name="Qi W."/>
            <person name="Song R."/>
        </authorList>
    </citation>
    <scope>NUCLEOTIDE SEQUENCE [LARGE SCALE GENOMIC DNA]</scope>
</reference>
<feature type="compositionally biased region" description="Basic and acidic residues" evidence="3">
    <location>
        <begin position="110"/>
        <end position="122"/>
    </location>
</feature>
<feature type="compositionally biased region" description="Basic and acidic residues" evidence="3">
    <location>
        <begin position="601"/>
        <end position="617"/>
    </location>
</feature>
<dbReference type="InterPro" id="IPR028941">
    <property type="entry name" value="WHIM2_dom"/>
</dbReference>
<dbReference type="VEuPathDB" id="CryptoDB:Vbra_7397"/>
<feature type="compositionally biased region" description="Acidic residues" evidence="3">
    <location>
        <begin position="123"/>
        <end position="133"/>
    </location>
</feature>
<name>A0A0G4EH73_VITBC</name>
<accession>A0A0G4EH73</accession>
<evidence type="ECO:0000313" key="7">
    <source>
        <dbReference type="Proteomes" id="UP000041254"/>
    </source>
</evidence>
<proteinExistence type="predicted"/>
<protein>
    <recommendedName>
        <fullName evidence="8">WHIM2 domain-containing protein</fullName>
    </recommendedName>
</protein>
<feature type="region of interest" description="Disordered" evidence="3">
    <location>
        <begin position="1738"/>
        <end position="1765"/>
    </location>
</feature>
<dbReference type="InterPro" id="IPR028942">
    <property type="entry name" value="WHIM1_dom"/>
</dbReference>
<feature type="compositionally biased region" description="Basic and acidic residues" evidence="3">
    <location>
        <begin position="886"/>
        <end position="900"/>
    </location>
</feature>
<feature type="domain" description="WHIM1" evidence="4">
    <location>
        <begin position="767"/>
        <end position="807"/>
    </location>
</feature>
<feature type="compositionally biased region" description="Gly residues" evidence="3">
    <location>
        <begin position="964"/>
        <end position="980"/>
    </location>
</feature>
<feature type="region of interest" description="Disordered" evidence="3">
    <location>
        <begin position="930"/>
        <end position="987"/>
    </location>
</feature>
<feature type="region of interest" description="Disordered" evidence="3">
    <location>
        <begin position="427"/>
        <end position="446"/>
    </location>
</feature>
<feature type="domain" description="WHIM2" evidence="5">
    <location>
        <begin position="1046"/>
        <end position="1271"/>
    </location>
</feature>
<feature type="compositionally biased region" description="Pro residues" evidence="3">
    <location>
        <begin position="1145"/>
        <end position="1158"/>
    </location>
</feature>
<feature type="compositionally biased region" description="Acidic residues" evidence="3">
    <location>
        <begin position="1485"/>
        <end position="1501"/>
    </location>
</feature>
<dbReference type="STRING" id="1169540.A0A0G4EH73"/>
<feature type="compositionally biased region" description="Basic and acidic residues" evidence="3">
    <location>
        <begin position="244"/>
        <end position="253"/>
    </location>
</feature>
<keyword evidence="7" id="KW-1185">Reference proteome</keyword>
<dbReference type="PANTHER" id="PTHR15546">
    <property type="entry name" value="BROMODOMAIN ADJACENT TO ZINC FINGER DOMAIN, 2A"/>
    <property type="match status" value="1"/>
</dbReference>
<feature type="region of interest" description="Disordered" evidence="3">
    <location>
        <begin position="551"/>
        <end position="639"/>
    </location>
</feature>
<keyword evidence="2" id="KW-0539">Nucleus</keyword>
<feature type="compositionally biased region" description="Basic and acidic residues" evidence="3">
    <location>
        <begin position="25"/>
        <end position="36"/>
    </location>
</feature>
<feature type="compositionally biased region" description="Polar residues" evidence="3">
    <location>
        <begin position="1570"/>
        <end position="1580"/>
    </location>
</feature>
<feature type="region of interest" description="Disordered" evidence="3">
    <location>
        <begin position="1784"/>
        <end position="1837"/>
    </location>
</feature>
<feature type="compositionally biased region" description="Basic and acidic residues" evidence="3">
    <location>
        <begin position="1466"/>
        <end position="1484"/>
    </location>
</feature>
<feature type="compositionally biased region" description="Basic residues" evidence="3">
    <location>
        <begin position="37"/>
        <end position="48"/>
    </location>
</feature>
<feature type="region of interest" description="Disordered" evidence="3">
    <location>
        <begin position="1"/>
        <end position="275"/>
    </location>
</feature>
<feature type="region of interest" description="Disordered" evidence="3">
    <location>
        <begin position="363"/>
        <end position="415"/>
    </location>
</feature>
<dbReference type="Pfam" id="PF15612">
    <property type="entry name" value="WHIM1"/>
    <property type="match status" value="1"/>
</dbReference>
<evidence type="ECO:0000259" key="5">
    <source>
        <dbReference type="Pfam" id="PF15613"/>
    </source>
</evidence>
<feature type="compositionally biased region" description="Low complexity" evidence="3">
    <location>
        <begin position="231"/>
        <end position="243"/>
    </location>
</feature>
<sequence>MSRQGSVPPVTRRSAAAAKSAEAAGDDHFKDGEGLARKPRQLRQRRERPSRPPSSDDAVAAADSSNAQHRSDGVTTRSQRAAASNRQADGESGRRRSTRVRQRAAAAADGDMHDDSEGGRDECAEEMVVDDGEKEAGASDNHTDNPKDGDSSEMGRGVSHVGQRKPSGGDSTPSARDDKQHASSKRRQEAKATSAMLPPQGEPAVAKSSRMLEVHKEITTSMLRESIQEPGGQAAGASSGAEANSKKSERGGERAAAAAAAQSGEKGQQMGLMERADLSRQLVELRNRSATMQHETDFLIQSKDRMRKLLAQEEDIVAASQGSDKEREGEMKTHLSQMYRARPLYHPPGALAAAAAASAGGRHDSPVAAAARKKKLPSPGPSDSDIRAQQQAATAKRRKQQQQVAPMPPLPTLPNRFLFSRDIRMPQHNRSAEEDKSRGPGGKRESVANMMGGIRFIAGGMPIAPPTAARDRHPLRIVRPQGGVRPGPFATATGASIRCVHIDLEKDQEMEMDDEDDTESVDPPPLDKRLPLWDEAEMRQRRVAMSMLVGDWACSHPPPGRTESDPQSSDDDSEADREAGGLPAGFKPPFPLLDGSVVREGGGHGDEREGEREREGEGGADEGAASGGGGGDAGGDDSEMHQWLEGVAKPLEYPPAETIRTPAKLVPSLLTCWDWCCTASDLLELPVLSLEEFEAAIFEEDSPYVHALSMLLLRMIAIDWTGEGASYFNVKPLNYLCWVSHAREHVSEHLKHRRNLLTEDEQGGLQRLVDELASGDYTQISPEVRIELLALLVDHATETAVFRTYTEMCQIRLDHLKAEAARHRDRLIANQKDIRHIRAFILCRLPKDQHERVRQLHAAAQDRYKAALKAHRRRTDPFTPASPTEGDTRDHKMAGGDEHPQQMMNGACGAEADADGEGDGIIAEDACATSAATQNHHHHHEQQHDGRQSKNGAPVGAVKDEARGGPGGAGEAGAEVGGGMASDQPPRPEDFEPTLDELVGDMQLDPLMVDKKRAHERLLEERSKLLTMLKTWDSQLPRLHGSMGQRTDPLGRDRDGNMYWHLRSDSNWLFVEQATAIPTTHKNTPAICHSGFPLPAGHVLPARLLCQRYLAEADKTHTQQDDDPQPSSQQPEPSPLELNGVEPDAPVPAPASPAPPIEPSAAAGSPPSPAHPSAHSGRHGRNPRSHSPGLKRSAGSSRRHQHHAKIERKRSQQSLGGRPGHTAAPPRSDSAALRERTTKWLLYKDGKSIAGVVGTLSDSIPEERRLKRRLRRGMTQPSICRMSPHKTPAWCVRNFPSRARQQYLRLNRILTNVTPTSSQAAGSGDAEVLECPVCGDIWFSHQYHCPRSHVTVDREAAEAHEAEWGAKGGGGGGVPEVSLVLWRLKQELLLIEKVATKHPIRGPLWPEMRDRWLRKVKHAQSLRNVTVAAADDDDTMDDGQGQAHGEADDHDHSHTVDPSPVLQDDSDARDKDNIDAEEDHHGSMDVDEVHEDDKADEDEAVVVDIVKTTEGRSRRRAAPPPGAFREMNAPSAASMLVVSGNSMSTRRSRHQDHSADDVWEDAGPPLELKPTTSGSGSGKTANRPRGRAKGTFSLDVDAGVSVGLVECAWVLMHHLDLTPASVAAWYSKPTYSEWASIKTTGKFAYQLYVLDRALLYVGVPGKPSMPSYAPDNNFTPSFFGEFEPSTIPRWCTDARSLLSLLPTLSNPWIGREGYEKLGVGKSAGNALKIWGTERGIRESGLGDRTSTPAPAKPIHKRPHVVPPMPLINRSTSQPLINPLPSPSRPAIDIGMPLSMRGARGPAQRRREEPSASSASSAARARERGGIHRHHSMPLMPPMVHLPPPPHWRPPPAHYPYHTPHPGTAFYPQPYRLT</sequence>
<feature type="region of interest" description="Disordered" evidence="3">
    <location>
        <begin position="1115"/>
        <end position="1233"/>
    </location>
</feature>
<feature type="compositionally biased region" description="Low complexity" evidence="3">
    <location>
        <begin position="77"/>
        <end position="87"/>
    </location>
</feature>
<feature type="compositionally biased region" description="Basic and acidic residues" evidence="3">
    <location>
        <begin position="1445"/>
        <end position="1455"/>
    </location>
</feature>
<evidence type="ECO:0000313" key="6">
    <source>
        <dbReference type="EMBL" id="CEL94724.1"/>
    </source>
</evidence>
<evidence type="ECO:0000256" key="1">
    <source>
        <dbReference type="ARBA" id="ARBA00004123"/>
    </source>
</evidence>
<dbReference type="GO" id="GO:0005634">
    <property type="term" value="C:nucleus"/>
    <property type="evidence" value="ECO:0007669"/>
    <property type="project" value="UniProtKB-SubCell"/>
</dbReference>
<feature type="region of interest" description="Disordered" evidence="3">
    <location>
        <begin position="509"/>
        <end position="529"/>
    </location>
</feature>
<dbReference type="Proteomes" id="UP000041254">
    <property type="component" value="Unassembled WGS sequence"/>
</dbReference>
<dbReference type="InParanoid" id="A0A0G4EH73"/>
<evidence type="ECO:0000256" key="3">
    <source>
        <dbReference type="SAM" id="MobiDB-lite"/>
    </source>
</evidence>
<feature type="compositionally biased region" description="Basic and acidic residues" evidence="3">
    <location>
        <begin position="175"/>
        <end position="190"/>
    </location>
</feature>
<dbReference type="EMBL" id="CDMY01000225">
    <property type="protein sequence ID" value="CEL94724.1"/>
    <property type="molecule type" value="Genomic_DNA"/>
</dbReference>
<feature type="region of interest" description="Disordered" evidence="3">
    <location>
        <begin position="1425"/>
        <end position="1590"/>
    </location>
</feature>
<organism evidence="6 7">
    <name type="scientific">Vitrella brassicaformis (strain CCMP3155)</name>
    <dbReference type="NCBI Taxonomy" id="1169540"/>
    <lineage>
        <taxon>Eukaryota</taxon>
        <taxon>Sar</taxon>
        <taxon>Alveolata</taxon>
        <taxon>Colpodellida</taxon>
        <taxon>Vitrellaceae</taxon>
        <taxon>Vitrella</taxon>
    </lineage>
</organism>
<feature type="compositionally biased region" description="Low complexity" evidence="3">
    <location>
        <begin position="53"/>
        <end position="68"/>
    </location>
</feature>
<feature type="compositionally biased region" description="Low complexity" evidence="3">
    <location>
        <begin position="14"/>
        <end position="23"/>
    </location>
</feature>
<evidence type="ECO:0000259" key="4">
    <source>
        <dbReference type="Pfam" id="PF15612"/>
    </source>
</evidence>
<feature type="compositionally biased region" description="Acidic residues" evidence="3">
    <location>
        <begin position="510"/>
        <end position="520"/>
    </location>
</feature>
<dbReference type="InterPro" id="IPR053271">
    <property type="entry name" value="DDT_domain"/>
</dbReference>
<evidence type="ECO:0000256" key="2">
    <source>
        <dbReference type="ARBA" id="ARBA00023242"/>
    </source>
</evidence>
<gene>
    <name evidence="6" type="ORF">Vbra_7397</name>
</gene>
<dbReference type="Pfam" id="PF15613">
    <property type="entry name" value="WSD"/>
    <property type="match status" value="1"/>
</dbReference>
<feature type="region of interest" description="Disordered" evidence="3">
    <location>
        <begin position="869"/>
        <end position="917"/>
    </location>
</feature>
<dbReference type="PANTHER" id="PTHR15546:SF2">
    <property type="entry name" value="DDT DOMAIN-CONTAINING PROTEIN DDB_G0282237"/>
    <property type="match status" value="1"/>
</dbReference>
<comment type="subcellular location">
    <subcellularLocation>
        <location evidence="1">Nucleus</location>
    </subcellularLocation>
</comment>
<evidence type="ECO:0008006" key="8">
    <source>
        <dbReference type="Google" id="ProtNLM"/>
    </source>
</evidence>